<feature type="compositionally biased region" description="Low complexity" evidence="2">
    <location>
        <begin position="279"/>
        <end position="290"/>
    </location>
</feature>
<dbReference type="InterPro" id="IPR038332">
    <property type="entry name" value="PPE_sf"/>
</dbReference>
<proteinExistence type="inferred from homology"/>
<feature type="region of interest" description="Disordered" evidence="2">
    <location>
        <begin position="189"/>
        <end position="212"/>
    </location>
</feature>
<feature type="compositionally biased region" description="Gly residues" evidence="2">
    <location>
        <begin position="203"/>
        <end position="212"/>
    </location>
</feature>
<accession>A0ABT1HUV8</accession>
<dbReference type="EMBL" id="JAMTCP010000015">
    <property type="protein sequence ID" value="MCP2259308.1"/>
    <property type="molecule type" value="Genomic_DNA"/>
</dbReference>
<gene>
    <name evidence="4" type="ORF">LX15_003009</name>
</gene>
<evidence type="ECO:0000313" key="5">
    <source>
        <dbReference type="Proteomes" id="UP001205311"/>
    </source>
</evidence>
<sequence>MRARTDFSRYSHQQLHAMLRAGDPNRSRAAAESWDAVARRLHEQAGVLESQLRQFRDRWRGGAADQYFAMITDLCRGLRRTADNAFTLRNLVHDAADALARAQAAMPAPVPVPDLPAATVRMATLPVDLGAWASSDDVARARRLQSEAAGAVRAHQDALRVSHAAHARAVAVMTELAGRYGTAENAVPTSMADGVPARPAPGATGGGGAGAASGGGPLFSRMFPAGLAAASAAAAGRFGVGGRLPRVPVWALPGGANRKPGDGRPDPADAAPSPPPSATVPDPQGASPADFGGGGGLGGGGLGGADLGAGLAAGGGGSLGGDAPPPPSAHPGMLGGVSPLTAAAGAGALAAGAAAGHQRSGPGAMPMMPLMPFGGAAGDAGSGRRVPPWLTETEEVWGESAAITPSVIGEAPEPDQEPPAGRRL</sequence>
<comment type="caution">
    <text evidence="4">The sequence shown here is derived from an EMBL/GenBank/DDBJ whole genome shotgun (WGS) entry which is preliminary data.</text>
</comment>
<feature type="region of interest" description="Disordered" evidence="2">
    <location>
        <begin position="251"/>
        <end position="298"/>
    </location>
</feature>
<keyword evidence="5" id="KW-1185">Reference proteome</keyword>
<feature type="domain" description="PPE" evidence="3">
    <location>
        <begin position="24"/>
        <end position="112"/>
    </location>
</feature>
<feature type="region of interest" description="Disordered" evidence="2">
    <location>
        <begin position="316"/>
        <end position="336"/>
    </location>
</feature>
<dbReference type="Pfam" id="PF00823">
    <property type="entry name" value="PPE"/>
    <property type="match status" value="1"/>
</dbReference>
<evidence type="ECO:0000259" key="3">
    <source>
        <dbReference type="Pfam" id="PF00823"/>
    </source>
</evidence>
<name>A0ABT1HUV8_STRSD</name>
<feature type="region of interest" description="Disordered" evidence="2">
    <location>
        <begin position="401"/>
        <end position="424"/>
    </location>
</feature>
<evidence type="ECO:0000313" key="4">
    <source>
        <dbReference type="EMBL" id="MCP2259308.1"/>
    </source>
</evidence>
<organism evidence="4 5">
    <name type="scientific">Streptoalloteichus tenebrarius (strain ATCC 17920 / DSM 40477 / JCM 4838 / CBS 697.72 / NBRC 16177 / NCIMB 11028 / NRRL B-12390 / A12253. 1 / ISP 5477)</name>
    <name type="common">Streptomyces tenebrarius</name>
    <dbReference type="NCBI Taxonomy" id="1933"/>
    <lineage>
        <taxon>Bacteria</taxon>
        <taxon>Bacillati</taxon>
        <taxon>Actinomycetota</taxon>
        <taxon>Actinomycetes</taxon>
        <taxon>Pseudonocardiales</taxon>
        <taxon>Pseudonocardiaceae</taxon>
        <taxon>Streptoalloteichus</taxon>
    </lineage>
</organism>
<dbReference type="Gene3D" id="1.20.1260.20">
    <property type="entry name" value="PPE superfamily"/>
    <property type="match status" value="1"/>
</dbReference>
<dbReference type="SUPFAM" id="SSF140459">
    <property type="entry name" value="PE/PPE dimer-like"/>
    <property type="match status" value="1"/>
</dbReference>
<evidence type="ECO:0000256" key="2">
    <source>
        <dbReference type="SAM" id="MobiDB-lite"/>
    </source>
</evidence>
<dbReference type="Proteomes" id="UP001205311">
    <property type="component" value="Unassembled WGS sequence"/>
</dbReference>
<dbReference type="InterPro" id="IPR000030">
    <property type="entry name" value="PPE_dom"/>
</dbReference>
<evidence type="ECO:0000256" key="1">
    <source>
        <dbReference type="ARBA" id="ARBA00010652"/>
    </source>
</evidence>
<dbReference type="RefSeq" id="WP_253670207.1">
    <property type="nucleotide sequence ID" value="NZ_JAMTCP010000015.1"/>
</dbReference>
<comment type="similarity">
    <text evidence="1">Belongs to the mycobacterial PPE family.</text>
</comment>
<reference evidence="4 5" key="1">
    <citation type="submission" date="2022-06" db="EMBL/GenBank/DDBJ databases">
        <title>Genomic Encyclopedia of Archaeal and Bacterial Type Strains, Phase II (KMG-II): from individual species to whole genera.</title>
        <authorList>
            <person name="Goeker M."/>
        </authorList>
    </citation>
    <scope>NUCLEOTIDE SEQUENCE [LARGE SCALE GENOMIC DNA]</scope>
    <source>
        <strain evidence="4 5">DSM 40477</strain>
    </source>
</reference>
<protein>
    <submittedName>
        <fullName evidence="4">PPE family protein</fullName>
    </submittedName>
</protein>